<keyword evidence="2" id="KW-0812">Transmembrane</keyword>
<sequence>MTGRETLIGVAMALLILSIVVAIILIPILDEQLRRTSARRHANDNRPARPPGISSKAEVACPATADRKVL</sequence>
<dbReference type="EMBL" id="BPQM01000026">
    <property type="protein sequence ID" value="GJD77963.1"/>
    <property type="molecule type" value="Genomic_DNA"/>
</dbReference>
<gene>
    <name evidence="3" type="ORF">NBEOAGPD_1175</name>
</gene>
<feature type="region of interest" description="Disordered" evidence="1">
    <location>
        <begin position="37"/>
        <end position="70"/>
    </location>
</feature>
<dbReference type="AlphaFoldDB" id="A0AA37HLU1"/>
<reference evidence="3" key="2">
    <citation type="submission" date="2021-08" db="EMBL/GenBank/DDBJ databases">
        <authorList>
            <person name="Tani A."/>
            <person name="Ola A."/>
            <person name="Ogura Y."/>
            <person name="Katsura K."/>
            <person name="Hayashi T."/>
        </authorList>
    </citation>
    <scope>NUCLEOTIDE SEQUENCE</scope>
    <source>
        <strain evidence="3">NBRC 103626</strain>
    </source>
</reference>
<comment type="caution">
    <text evidence="3">The sequence shown here is derived from an EMBL/GenBank/DDBJ whole genome shotgun (WGS) entry which is preliminary data.</text>
</comment>
<evidence type="ECO:0000256" key="1">
    <source>
        <dbReference type="SAM" id="MobiDB-lite"/>
    </source>
</evidence>
<keyword evidence="2" id="KW-1133">Transmembrane helix</keyword>
<protein>
    <submittedName>
        <fullName evidence="3">Uncharacterized protein</fullName>
    </submittedName>
</protein>
<keyword evidence="2" id="KW-0472">Membrane</keyword>
<keyword evidence="4" id="KW-1185">Reference proteome</keyword>
<dbReference type="RefSeq" id="WP_238301694.1">
    <property type="nucleotide sequence ID" value="NZ_BPQM01000026.1"/>
</dbReference>
<evidence type="ECO:0000313" key="4">
    <source>
        <dbReference type="Proteomes" id="UP001055108"/>
    </source>
</evidence>
<accession>A0AA37HLU1</accession>
<dbReference type="Proteomes" id="UP001055108">
    <property type="component" value="Unassembled WGS sequence"/>
</dbReference>
<proteinExistence type="predicted"/>
<organism evidence="3 4">
    <name type="scientific">Methylobacterium gregans</name>
    <dbReference type="NCBI Taxonomy" id="374424"/>
    <lineage>
        <taxon>Bacteria</taxon>
        <taxon>Pseudomonadati</taxon>
        <taxon>Pseudomonadota</taxon>
        <taxon>Alphaproteobacteria</taxon>
        <taxon>Hyphomicrobiales</taxon>
        <taxon>Methylobacteriaceae</taxon>
        <taxon>Methylobacterium</taxon>
    </lineage>
</organism>
<evidence type="ECO:0000313" key="3">
    <source>
        <dbReference type="EMBL" id="GJD77963.1"/>
    </source>
</evidence>
<feature type="transmembrane region" description="Helical" evidence="2">
    <location>
        <begin position="6"/>
        <end position="29"/>
    </location>
</feature>
<name>A0AA37HLU1_9HYPH</name>
<evidence type="ECO:0000256" key="2">
    <source>
        <dbReference type="SAM" id="Phobius"/>
    </source>
</evidence>
<reference evidence="3" key="1">
    <citation type="journal article" date="2016" name="Front. Microbiol.">
        <title>Genome Sequence of the Piezophilic, Mesophilic Sulfate-Reducing Bacterium Desulfovibrio indicus J2T.</title>
        <authorList>
            <person name="Cao J."/>
            <person name="Maignien L."/>
            <person name="Shao Z."/>
            <person name="Alain K."/>
            <person name="Jebbar M."/>
        </authorList>
    </citation>
    <scope>NUCLEOTIDE SEQUENCE</scope>
    <source>
        <strain evidence="3">NBRC 103626</strain>
    </source>
</reference>